<evidence type="ECO:0000256" key="6">
    <source>
        <dbReference type="ARBA" id="ARBA00022801"/>
    </source>
</evidence>
<keyword evidence="3" id="KW-0540">Nuclease</keyword>
<dbReference type="EMBL" id="JAVDQH010000005">
    <property type="protein sequence ID" value="MDR6243609.1"/>
    <property type="molecule type" value="Genomic_DNA"/>
</dbReference>
<dbReference type="InterPro" id="IPR011545">
    <property type="entry name" value="DEAD/DEAH_box_helicase_dom"/>
</dbReference>
<dbReference type="Proteomes" id="UP001185028">
    <property type="component" value="Unassembled WGS sequence"/>
</dbReference>
<dbReference type="Pfam" id="PF00270">
    <property type="entry name" value="DEAD"/>
    <property type="match status" value="1"/>
</dbReference>
<comment type="similarity">
    <text evidence="1">In the N-terminal section; belongs to the CRISPR-associated nuclease Cas3-HD family.</text>
</comment>
<evidence type="ECO:0000259" key="11">
    <source>
        <dbReference type="PROSITE" id="PS51194"/>
    </source>
</evidence>
<evidence type="ECO:0000256" key="8">
    <source>
        <dbReference type="ARBA" id="ARBA00022840"/>
    </source>
</evidence>
<evidence type="ECO:0000256" key="5">
    <source>
        <dbReference type="ARBA" id="ARBA00022741"/>
    </source>
</evidence>
<keyword evidence="7" id="KW-0347">Helicase</keyword>
<feature type="domain" description="HD Cas3-type" evidence="12">
    <location>
        <begin position="12"/>
        <end position="180"/>
    </location>
</feature>
<dbReference type="Pfam" id="PF22590">
    <property type="entry name" value="Cas3-like_C_2"/>
    <property type="match status" value="1"/>
</dbReference>
<evidence type="ECO:0000256" key="2">
    <source>
        <dbReference type="ARBA" id="ARBA00009046"/>
    </source>
</evidence>
<evidence type="ECO:0000256" key="1">
    <source>
        <dbReference type="ARBA" id="ARBA00006847"/>
    </source>
</evidence>
<keyword evidence="13" id="KW-0255">Endonuclease</keyword>
<dbReference type="PANTHER" id="PTHR47963">
    <property type="entry name" value="DEAD-BOX ATP-DEPENDENT RNA HELICASE 47, MITOCHONDRIAL"/>
    <property type="match status" value="1"/>
</dbReference>
<gene>
    <name evidence="13" type="ORF">JOC58_001502</name>
</gene>
<evidence type="ECO:0000256" key="9">
    <source>
        <dbReference type="ARBA" id="ARBA00023118"/>
    </source>
</evidence>
<dbReference type="SMART" id="SM00487">
    <property type="entry name" value="DEXDc"/>
    <property type="match status" value="1"/>
</dbReference>
<dbReference type="CDD" id="cd09641">
    <property type="entry name" value="Cas3''_I"/>
    <property type="match status" value="1"/>
</dbReference>
<evidence type="ECO:0000256" key="7">
    <source>
        <dbReference type="ARBA" id="ARBA00022806"/>
    </source>
</evidence>
<dbReference type="PROSITE" id="PS51194">
    <property type="entry name" value="HELICASE_CTER"/>
    <property type="match status" value="1"/>
</dbReference>
<dbReference type="InterPro" id="IPR001650">
    <property type="entry name" value="Helicase_C-like"/>
</dbReference>
<dbReference type="Pfam" id="PF18019">
    <property type="entry name" value="Cas3_HD"/>
    <property type="match status" value="1"/>
</dbReference>
<feature type="domain" description="Helicase C-terminal" evidence="11">
    <location>
        <begin position="451"/>
        <end position="623"/>
    </location>
</feature>
<keyword evidence="14" id="KW-1185">Reference proteome</keyword>
<dbReference type="InterPro" id="IPR014001">
    <property type="entry name" value="Helicase_ATP-bd"/>
</dbReference>
<protein>
    <submittedName>
        <fullName evidence="13">CRISPR-associated helicase Cas3/CRISPR-associated endonuclease Cas3-HD</fullName>
    </submittedName>
</protein>
<comment type="caution">
    <text evidence="13">The sequence shown here is derived from an EMBL/GenBank/DDBJ whole genome shotgun (WGS) entry which is preliminary data.</text>
</comment>
<evidence type="ECO:0000313" key="13">
    <source>
        <dbReference type="EMBL" id="MDR6243609.1"/>
    </source>
</evidence>
<evidence type="ECO:0000259" key="10">
    <source>
        <dbReference type="PROSITE" id="PS51192"/>
    </source>
</evidence>
<dbReference type="CDD" id="cd17930">
    <property type="entry name" value="DEXHc_cas3"/>
    <property type="match status" value="1"/>
</dbReference>
<dbReference type="InterPro" id="IPR038257">
    <property type="entry name" value="CRISPR-assoc_Cas3_HD_sf"/>
</dbReference>
<dbReference type="GO" id="GO:0004519">
    <property type="term" value="F:endonuclease activity"/>
    <property type="evidence" value="ECO:0007669"/>
    <property type="project" value="UniProtKB-KW"/>
</dbReference>
<dbReference type="InterPro" id="IPR050547">
    <property type="entry name" value="DEAD_box_RNA_helicases"/>
</dbReference>
<dbReference type="SUPFAM" id="SSF52540">
    <property type="entry name" value="P-loop containing nucleoside triphosphate hydrolases"/>
    <property type="match status" value="1"/>
</dbReference>
<evidence type="ECO:0000256" key="3">
    <source>
        <dbReference type="ARBA" id="ARBA00022722"/>
    </source>
</evidence>
<dbReference type="PROSITE" id="PS51643">
    <property type="entry name" value="HD_CAS3"/>
    <property type="match status" value="1"/>
</dbReference>
<keyword evidence="5" id="KW-0547">Nucleotide-binding</keyword>
<sequence length="780" mass="89219">MNYYAHTTESADKSTWQLLHAHLNEVGELASEMAQPFGAADWADIAGRLHDLGKYSQAFQTRLEGSTKKVDHATAGALALVKHWTNTELEKAIARLLAYIIAGHHSGLPDYGTSDADHNACLRKRLSRTEHIQDYSAAYTEIAMPHAPKRFPIQKSPAPGFQISFFVRMLFSCLVDADSLNTEAFADPSRYSMRKRHKPDQQHISFLFQQLKQKFYSYRLATFHSPRGEIDHWRNEIFNEAIQHANAPRGLFSLTLPTGSGKTQVSLGFALEHANIHHLRRIIYVIPYTSIIEQNAQEFRDILGSEHILEHHSNFQHELHNEGTFEYETTERQKLAEENWELPVIVTTNVQFFESLFAARRSSTRKLHNIAGSIIVLDEAQMMNGDFFKPCLYALDELVRNYDCSVVFCTATQPPAAKLLPHTPIVEIVANPQQRYRQFERVDVHFIGKQNWNELSERIAENNKQALCIVNTRGNARELYHKLLAHSTADELYHLSARMCPKQRQDILHTVKARLHAGHPCILISTQLIEAGVDVDFPAVYRELAGLDSIAQAAGRCNRNGRLMDQGKLCKGQVTVFETEKGLPEGWMSRTGAIARRLLITYSAQNKSSLSIEAIQQYFNELFFYGQNSTIDQTDREGILPMLEENAKSMAFPFATVADKFRLIDSPMKALLIPYVDDKEYEQALAIGEDPDDPYYQGKARQLLTRLKSERFEIRTIMRALQPYTVQLYPYEFEEYRRAGELEEIREGIFVLNRANAWYDRKTGIKPYSQQSAAQELWIM</sequence>
<feature type="domain" description="Helicase ATP-binding" evidence="10">
    <location>
        <begin position="243"/>
        <end position="431"/>
    </location>
</feature>
<evidence type="ECO:0000256" key="4">
    <source>
        <dbReference type="ARBA" id="ARBA00022723"/>
    </source>
</evidence>
<keyword evidence="4" id="KW-0479">Metal-binding</keyword>
<dbReference type="Gene3D" id="1.10.3210.30">
    <property type="match status" value="1"/>
</dbReference>
<dbReference type="RefSeq" id="WP_188776824.1">
    <property type="nucleotide sequence ID" value="NZ_BMMB01000008.1"/>
</dbReference>
<comment type="similarity">
    <text evidence="2">In the central section; belongs to the CRISPR-associated helicase Cas3 family.</text>
</comment>
<keyword evidence="8" id="KW-0067">ATP-binding</keyword>
<evidence type="ECO:0000259" key="12">
    <source>
        <dbReference type="PROSITE" id="PS51643"/>
    </source>
</evidence>
<dbReference type="InterPro" id="IPR006483">
    <property type="entry name" value="CRISPR-assoc_Cas3_HD"/>
</dbReference>
<dbReference type="InterPro" id="IPR054712">
    <property type="entry name" value="Cas3-like_dom"/>
</dbReference>
<dbReference type="PROSITE" id="PS51192">
    <property type="entry name" value="HELICASE_ATP_BIND_1"/>
    <property type="match status" value="1"/>
</dbReference>
<reference evidence="13 14" key="1">
    <citation type="submission" date="2023-07" db="EMBL/GenBank/DDBJ databases">
        <title>Genomic Encyclopedia of Type Strains, Phase IV (KMG-IV): sequencing the most valuable type-strain genomes for metagenomic binning, comparative biology and taxonomic classification.</title>
        <authorList>
            <person name="Goeker M."/>
        </authorList>
    </citation>
    <scope>NUCLEOTIDE SEQUENCE [LARGE SCALE GENOMIC DNA]</scope>
    <source>
        <strain evidence="13 14">DSM 22170</strain>
    </source>
</reference>
<proteinExistence type="inferred from homology"/>
<dbReference type="SMART" id="SM00490">
    <property type="entry name" value="HELICc"/>
    <property type="match status" value="1"/>
</dbReference>
<dbReference type="PANTHER" id="PTHR47963:SF9">
    <property type="entry name" value="CRISPR-ASSOCIATED ENDONUCLEASE_HELICASE CAS3"/>
    <property type="match status" value="1"/>
</dbReference>
<dbReference type="InterPro" id="IPR027417">
    <property type="entry name" value="P-loop_NTPase"/>
</dbReference>
<dbReference type="Gene3D" id="3.40.50.300">
    <property type="entry name" value="P-loop containing nucleotide triphosphate hydrolases"/>
    <property type="match status" value="2"/>
</dbReference>
<dbReference type="SUPFAM" id="SSF109604">
    <property type="entry name" value="HD-domain/PDEase-like"/>
    <property type="match status" value="1"/>
</dbReference>
<keyword evidence="9" id="KW-0051">Antiviral defense</keyword>
<dbReference type="NCBIfam" id="TIGR01596">
    <property type="entry name" value="cas3_HD"/>
    <property type="match status" value="1"/>
</dbReference>
<organism evidence="13 14">
    <name type="scientific">Paenibacillus hunanensis</name>
    <dbReference type="NCBI Taxonomy" id="539262"/>
    <lineage>
        <taxon>Bacteria</taxon>
        <taxon>Bacillati</taxon>
        <taxon>Bacillota</taxon>
        <taxon>Bacilli</taxon>
        <taxon>Bacillales</taxon>
        <taxon>Paenibacillaceae</taxon>
        <taxon>Paenibacillus</taxon>
    </lineage>
</organism>
<dbReference type="InterPro" id="IPR006474">
    <property type="entry name" value="Helicase_Cas3_CRISPR-ass_core"/>
</dbReference>
<evidence type="ECO:0000313" key="14">
    <source>
        <dbReference type="Proteomes" id="UP001185028"/>
    </source>
</evidence>
<keyword evidence="6" id="KW-0378">Hydrolase</keyword>
<name>A0ABU1IWI1_9BACL</name>
<dbReference type="NCBIfam" id="TIGR01587">
    <property type="entry name" value="cas3_core"/>
    <property type="match status" value="1"/>
</dbReference>
<accession>A0ABU1IWI1</accession>